<dbReference type="GO" id="GO:0043332">
    <property type="term" value="C:mating projection tip"/>
    <property type="evidence" value="ECO:0007669"/>
    <property type="project" value="TreeGrafter"/>
</dbReference>
<dbReference type="GO" id="GO:0000747">
    <property type="term" value="P:conjugation with cellular fusion"/>
    <property type="evidence" value="ECO:0007669"/>
    <property type="project" value="TreeGrafter"/>
</dbReference>
<keyword evidence="1" id="KW-0812">Transmembrane</keyword>
<comment type="caution">
    <text evidence="2">The sequence shown here is derived from an EMBL/GenBank/DDBJ whole genome shotgun (WGS) entry which is preliminary data.</text>
</comment>
<dbReference type="AlphaFoldDB" id="A0A9W9XX92"/>
<evidence type="ECO:0000313" key="2">
    <source>
        <dbReference type="EMBL" id="KAJ5504914.1"/>
    </source>
</evidence>
<evidence type="ECO:0000313" key="3">
    <source>
        <dbReference type="Proteomes" id="UP001149954"/>
    </source>
</evidence>
<feature type="transmembrane region" description="Helical" evidence="1">
    <location>
        <begin position="245"/>
        <end position="266"/>
    </location>
</feature>
<reference evidence="2" key="2">
    <citation type="journal article" date="2023" name="IMA Fungus">
        <title>Comparative genomic study of the Penicillium genus elucidates a diverse pangenome and 15 lateral gene transfer events.</title>
        <authorList>
            <person name="Petersen C."/>
            <person name="Sorensen T."/>
            <person name="Nielsen M.R."/>
            <person name="Sondergaard T.E."/>
            <person name="Sorensen J.L."/>
            <person name="Fitzpatrick D.A."/>
            <person name="Frisvad J.C."/>
            <person name="Nielsen K.L."/>
        </authorList>
    </citation>
    <scope>NUCLEOTIDE SEQUENCE</scope>
    <source>
        <strain evidence="2">IBT 29495</strain>
    </source>
</reference>
<organism evidence="2 3">
    <name type="scientific">Penicillium fimorum</name>
    <dbReference type="NCBI Taxonomy" id="1882269"/>
    <lineage>
        <taxon>Eukaryota</taxon>
        <taxon>Fungi</taxon>
        <taxon>Dikarya</taxon>
        <taxon>Ascomycota</taxon>
        <taxon>Pezizomycotina</taxon>
        <taxon>Eurotiomycetes</taxon>
        <taxon>Eurotiomycetidae</taxon>
        <taxon>Eurotiales</taxon>
        <taxon>Aspergillaceae</taxon>
        <taxon>Penicillium</taxon>
    </lineage>
</organism>
<dbReference type="InterPro" id="IPR033481">
    <property type="entry name" value="Dni1/Fig1"/>
</dbReference>
<reference evidence="2" key="1">
    <citation type="submission" date="2022-12" db="EMBL/GenBank/DDBJ databases">
        <authorList>
            <person name="Petersen C."/>
        </authorList>
    </citation>
    <scope>NUCLEOTIDE SEQUENCE</scope>
    <source>
        <strain evidence="2">IBT 29495</strain>
    </source>
</reference>
<dbReference type="PANTHER" id="PTHR28092">
    <property type="entry name" value="FACTOR-INDUCED GENE 1 PROTEIN"/>
    <property type="match status" value="1"/>
</dbReference>
<dbReference type="Pfam" id="PF12351">
    <property type="entry name" value="Fig1"/>
    <property type="match status" value="1"/>
</dbReference>
<keyword evidence="1" id="KW-1133">Transmembrane helix</keyword>
<gene>
    <name evidence="2" type="ORF">N7463_007788</name>
</gene>
<dbReference type="GO" id="GO:0016020">
    <property type="term" value="C:membrane"/>
    <property type="evidence" value="ECO:0007669"/>
    <property type="project" value="InterPro"/>
</dbReference>
<accession>A0A9W9XX92</accession>
<feature type="transmembrane region" description="Helical" evidence="1">
    <location>
        <begin position="12"/>
        <end position="33"/>
    </location>
</feature>
<evidence type="ECO:0008006" key="4">
    <source>
        <dbReference type="Google" id="ProtNLM"/>
    </source>
</evidence>
<keyword evidence="3" id="KW-1185">Reference proteome</keyword>
<evidence type="ECO:0000256" key="1">
    <source>
        <dbReference type="SAM" id="Phobius"/>
    </source>
</evidence>
<dbReference type="PROSITE" id="PS51257">
    <property type="entry name" value="PROKAR_LIPOPROTEIN"/>
    <property type="match status" value="1"/>
</dbReference>
<proteinExistence type="predicted"/>
<dbReference type="OrthoDB" id="3550957at2759"/>
<dbReference type="EMBL" id="JAPWDS010000003">
    <property type="protein sequence ID" value="KAJ5504914.1"/>
    <property type="molecule type" value="Genomic_DNA"/>
</dbReference>
<feature type="transmembrane region" description="Helical" evidence="1">
    <location>
        <begin position="152"/>
        <end position="173"/>
    </location>
</feature>
<keyword evidence="1" id="KW-0472">Membrane</keyword>
<dbReference type="Proteomes" id="UP001149954">
    <property type="component" value="Unassembled WGS sequence"/>
</dbReference>
<protein>
    <recommendedName>
        <fullName evidence="4">Ca2+ regulator and membrane fusion protein Fig1-domain-containing protein</fullName>
    </recommendedName>
</protein>
<feature type="transmembrane region" description="Helical" evidence="1">
    <location>
        <begin position="193"/>
        <end position="215"/>
    </location>
</feature>
<name>A0A9W9XX92_9EURO</name>
<dbReference type="PANTHER" id="PTHR28092:SF1">
    <property type="entry name" value="FACTOR-INDUCED GENE 1 PROTEIN"/>
    <property type="match status" value="1"/>
</dbReference>
<sequence>MRLKDGWIPMISYHHILMIISAIAIIMLCILIAGCSSNNLSNIYLLSLEYTAKDPPLSTAPGQVSSGIAHAIHNVLQTSNGTTLEVRAGYMGICVTQSHTGRICSTNARVLGNLFQAQKHVKNGTSTEIVPDPLNLIMIANEFKEKIVFDGLIYVVIVFMFICFLLLSSFPGWTEEVDDSGSMREVKPFPSRSLSQICLLGFISSGAFCLISVLWQHINSSAAATMTETLTYGAVSAHVGGAAMALGWISVGLIGVVGMGLLVMILSIRLIRRLVDED</sequence>